<reference evidence="5" key="1">
    <citation type="submission" date="2025-08" db="UniProtKB">
        <authorList>
            <consortium name="RefSeq"/>
        </authorList>
    </citation>
    <scope>IDENTIFICATION</scope>
</reference>
<name>A0A6P8NQU1_GEOSA</name>
<dbReference type="AlphaFoldDB" id="A0A6P8NQU1"/>
<accession>A0A6P8NQU1</accession>
<keyword evidence="2" id="KW-0732">Signal</keyword>
<protein>
    <submittedName>
        <fullName evidence="5">Ferric-chelate reductase 1</fullName>
    </submittedName>
</protein>
<dbReference type="PANTHER" id="PTHR45828">
    <property type="entry name" value="CYTOCHROME B561/FERRIC REDUCTASE TRANSMEMBRANE"/>
    <property type="match status" value="1"/>
</dbReference>
<evidence type="ECO:0000313" key="5">
    <source>
        <dbReference type="RefSeq" id="XP_033773119.1"/>
    </source>
</evidence>
<dbReference type="RefSeq" id="XP_033773119.1">
    <property type="nucleotide sequence ID" value="XM_033917228.1"/>
</dbReference>
<feature type="chain" id="PRO_5028430119" evidence="2">
    <location>
        <begin position="23"/>
        <end position="193"/>
    </location>
</feature>
<evidence type="ECO:0000259" key="3">
    <source>
        <dbReference type="PROSITE" id="PS51019"/>
    </source>
</evidence>
<sequence length="193" mass="21136">MNPSFSPVLILFAFACPHHIYAFGNGRVEASCFNMEPKHHSTAQTSPVPYNITISQETYKAGDQIIVTLTSNRNDTSFEGFLLQAREASNGEIPLGSFLISNSDDMQALNCSKSFDAVSQTSNKKKTSIQVTWIAPYGFTSDIEIKATFVANKPTYWTNVQGPRLSYSGANSGPTIMNPAIYCGLFMLTALLK</sequence>
<feature type="domain" description="Reelin" evidence="3">
    <location>
        <begin position="13"/>
        <end position="182"/>
    </location>
</feature>
<gene>
    <name evidence="5" type="primary">LOC117346939</name>
</gene>
<dbReference type="InterPro" id="IPR042307">
    <property type="entry name" value="Reeler_sf"/>
</dbReference>
<dbReference type="PANTHER" id="PTHR45828:SF46">
    <property type="entry name" value="FERRIC-CHELATE REDUCTASE 1 ISOFORM X1"/>
    <property type="match status" value="1"/>
</dbReference>
<organism evidence="4 5">
    <name type="scientific">Geotrypetes seraphini</name>
    <name type="common">Gaboon caecilian</name>
    <name type="synonym">Caecilia seraphini</name>
    <dbReference type="NCBI Taxonomy" id="260995"/>
    <lineage>
        <taxon>Eukaryota</taxon>
        <taxon>Metazoa</taxon>
        <taxon>Chordata</taxon>
        <taxon>Craniata</taxon>
        <taxon>Vertebrata</taxon>
        <taxon>Euteleostomi</taxon>
        <taxon>Amphibia</taxon>
        <taxon>Gymnophiona</taxon>
        <taxon>Geotrypetes</taxon>
    </lineage>
</organism>
<dbReference type="GeneID" id="117346939"/>
<dbReference type="InterPro" id="IPR002861">
    <property type="entry name" value="Reeler_dom"/>
</dbReference>
<dbReference type="CDD" id="cd08544">
    <property type="entry name" value="Reeler"/>
    <property type="match status" value="1"/>
</dbReference>
<dbReference type="InParanoid" id="A0A6P8NQU1"/>
<evidence type="ECO:0000256" key="2">
    <source>
        <dbReference type="SAM" id="SignalP"/>
    </source>
</evidence>
<dbReference type="Proteomes" id="UP000515159">
    <property type="component" value="Chromosome 12"/>
</dbReference>
<dbReference type="OrthoDB" id="2419613at2759"/>
<evidence type="ECO:0000256" key="1">
    <source>
        <dbReference type="ARBA" id="ARBA00009195"/>
    </source>
</evidence>
<proteinExistence type="inferred from homology"/>
<dbReference type="KEGG" id="gsh:117346939"/>
<dbReference type="InterPro" id="IPR051237">
    <property type="entry name" value="Ferric-chelate_Red/DefProt"/>
</dbReference>
<dbReference type="PROSITE" id="PS51019">
    <property type="entry name" value="REELIN"/>
    <property type="match status" value="1"/>
</dbReference>
<keyword evidence="4" id="KW-1185">Reference proteome</keyword>
<feature type="signal peptide" evidence="2">
    <location>
        <begin position="1"/>
        <end position="22"/>
    </location>
</feature>
<dbReference type="GO" id="GO:0016020">
    <property type="term" value="C:membrane"/>
    <property type="evidence" value="ECO:0007669"/>
    <property type="project" value="TreeGrafter"/>
</dbReference>
<evidence type="ECO:0000313" key="4">
    <source>
        <dbReference type="Proteomes" id="UP000515159"/>
    </source>
</evidence>
<dbReference type="Pfam" id="PF02014">
    <property type="entry name" value="Reeler"/>
    <property type="match status" value="1"/>
</dbReference>
<comment type="similarity">
    <text evidence="1">Belongs to the FRRS1 family.</text>
</comment>
<dbReference type="FunFam" id="2.60.40.4060:FF:000003">
    <property type="entry name" value="Ferric chelate reductase 1"/>
    <property type="match status" value="1"/>
</dbReference>
<dbReference type="Gene3D" id="2.60.40.4060">
    <property type="entry name" value="Reeler domain"/>
    <property type="match status" value="1"/>
</dbReference>